<keyword evidence="9" id="KW-1185">Reference proteome</keyword>
<keyword evidence="6 7" id="KW-0472">Membrane</keyword>
<keyword evidence="4 7" id="KW-0812">Transmembrane</keyword>
<dbReference type="EMBL" id="JBHTEF010000001">
    <property type="protein sequence ID" value="MFC7580245.1"/>
    <property type="molecule type" value="Genomic_DNA"/>
</dbReference>
<accession>A0ABW2SK59</accession>
<dbReference type="CDD" id="cd06853">
    <property type="entry name" value="GT_WecA_like"/>
    <property type="match status" value="1"/>
</dbReference>
<evidence type="ECO:0000256" key="6">
    <source>
        <dbReference type="ARBA" id="ARBA00023136"/>
    </source>
</evidence>
<proteinExistence type="predicted"/>
<dbReference type="Pfam" id="PF00953">
    <property type="entry name" value="Glycos_transf_4"/>
    <property type="match status" value="1"/>
</dbReference>
<evidence type="ECO:0000256" key="7">
    <source>
        <dbReference type="SAM" id="Phobius"/>
    </source>
</evidence>
<dbReference type="InterPro" id="IPR018480">
    <property type="entry name" value="PNAcMuramoyl-5peptid_Trfase_CS"/>
</dbReference>
<keyword evidence="5 7" id="KW-1133">Transmembrane helix</keyword>
<feature type="transmembrane region" description="Helical" evidence="7">
    <location>
        <begin position="311"/>
        <end position="332"/>
    </location>
</feature>
<dbReference type="GO" id="GO:0016740">
    <property type="term" value="F:transferase activity"/>
    <property type="evidence" value="ECO:0007669"/>
    <property type="project" value="UniProtKB-KW"/>
</dbReference>
<evidence type="ECO:0000256" key="2">
    <source>
        <dbReference type="ARBA" id="ARBA00022475"/>
    </source>
</evidence>
<evidence type="ECO:0000256" key="5">
    <source>
        <dbReference type="ARBA" id="ARBA00022989"/>
    </source>
</evidence>
<feature type="transmembrane region" description="Helical" evidence="7">
    <location>
        <begin position="164"/>
        <end position="183"/>
    </location>
</feature>
<comment type="caution">
    <text evidence="8">The sequence shown here is derived from an EMBL/GenBank/DDBJ whole genome shotgun (WGS) entry which is preliminary data.</text>
</comment>
<dbReference type="Proteomes" id="UP001596527">
    <property type="component" value="Unassembled WGS sequence"/>
</dbReference>
<dbReference type="PANTHER" id="PTHR22926:SF3">
    <property type="entry name" value="UNDECAPRENYL-PHOSPHATE ALPHA-N-ACETYLGLUCOSAMINYL 1-PHOSPHATE TRANSFERASE"/>
    <property type="match status" value="1"/>
</dbReference>
<dbReference type="RefSeq" id="WP_380972071.1">
    <property type="nucleotide sequence ID" value="NZ_JBHTEF010000001.1"/>
</dbReference>
<feature type="transmembrane region" description="Helical" evidence="7">
    <location>
        <begin position="6"/>
        <end position="27"/>
    </location>
</feature>
<keyword evidence="2" id="KW-1003">Cell membrane</keyword>
<evidence type="ECO:0000256" key="4">
    <source>
        <dbReference type="ARBA" id="ARBA00022692"/>
    </source>
</evidence>
<dbReference type="EC" id="2.7.8.-" evidence="8"/>
<dbReference type="PROSITE" id="PS01348">
    <property type="entry name" value="MRAY_2"/>
    <property type="match status" value="1"/>
</dbReference>
<name>A0ABW2SK59_9ACTO</name>
<protein>
    <submittedName>
        <fullName evidence="8">MraY family glycosyltransferase</fullName>
        <ecNumber evidence="8">2.7.8.-</ecNumber>
    </submittedName>
</protein>
<evidence type="ECO:0000256" key="3">
    <source>
        <dbReference type="ARBA" id="ARBA00022679"/>
    </source>
</evidence>
<sequence>MKVYLLLMLVAMGVTALSTPLVRWATIRWRIIPGLRERDIQTVPVPRLGGIAMTFGLVVALLVASRIPYMAPVYATSVPWAVMWGAVGMCLLGVVDDLLELDWFTKLAGQLLIAGLMAANGVQLVSFPIFGLTIGSSRLSLFVTVFVVVAIINAVNFIDGLDGLAAGVVAIGASAFFAYSYLLTRFMGAASYATTASLVVIALLGICLGFLWFNFHPASIMMGGGAETLGLVLASAGIIVTGQIDPTVLGQQQVLAGLMPIILPLAVIVVPLGDLLVTSLRRVLHGKSPFHADRTHFHDNLLRRGHTHRGVVVILYLWTALVSFSAVALLRFTWTEVLMWAAAPAVVVLVLTASEFPGRHRRAREQRALTTTEEQR</sequence>
<feature type="transmembrane region" description="Helical" evidence="7">
    <location>
        <begin position="48"/>
        <end position="69"/>
    </location>
</feature>
<gene>
    <name evidence="8" type="ORF">ACFQWG_03280</name>
</gene>
<feature type="transmembrane region" description="Helical" evidence="7">
    <location>
        <begin position="81"/>
        <end position="99"/>
    </location>
</feature>
<evidence type="ECO:0000313" key="8">
    <source>
        <dbReference type="EMBL" id="MFC7580245.1"/>
    </source>
</evidence>
<comment type="subcellular location">
    <subcellularLocation>
        <location evidence="1">Cell membrane</location>
        <topology evidence="1">Multi-pass membrane protein</topology>
    </subcellularLocation>
</comment>
<feature type="transmembrane region" description="Helical" evidence="7">
    <location>
        <begin position="254"/>
        <end position="277"/>
    </location>
</feature>
<dbReference type="InterPro" id="IPR000715">
    <property type="entry name" value="Glycosyl_transferase_4"/>
</dbReference>
<feature type="transmembrane region" description="Helical" evidence="7">
    <location>
        <begin position="338"/>
        <end position="357"/>
    </location>
</feature>
<keyword evidence="3 8" id="KW-0808">Transferase</keyword>
<evidence type="ECO:0000313" key="9">
    <source>
        <dbReference type="Proteomes" id="UP001596527"/>
    </source>
</evidence>
<reference evidence="9" key="1">
    <citation type="journal article" date="2019" name="Int. J. Syst. Evol. Microbiol.">
        <title>The Global Catalogue of Microorganisms (GCM) 10K type strain sequencing project: providing services to taxonomists for standard genome sequencing and annotation.</title>
        <authorList>
            <consortium name="The Broad Institute Genomics Platform"/>
            <consortium name="The Broad Institute Genome Sequencing Center for Infectious Disease"/>
            <person name="Wu L."/>
            <person name="Ma J."/>
        </authorList>
    </citation>
    <scope>NUCLEOTIDE SEQUENCE [LARGE SCALE GENOMIC DNA]</scope>
    <source>
        <strain evidence="9">CCUG 56698</strain>
    </source>
</reference>
<feature type="transmembrane region" description="Helical" evidence="7">
    <location>
        <begin position="139"/>
        <end position="157"/>
    </location>
</feature>
<evidence type="ECO:0000256" key="1">
    <source>
        <dbReference type="ARBA" id="ARBA00004651"/>
    </source>
</evidence>
<feature type="transmembrane region" description="Helical" evidence="7">
    <location>
        <begin position="111"/>
        <end position="133"/>
    </location>
</feature>
<organism evidence="8 9">
    <name type="scientific">Schaalia naturae</name>
    <dbReference type="NCBI Taxonomy" id="635203"/>
    <lineage>
        <taxon>Bacteria</taxon>
        <taxon>Bacillati</taxon>
        <taxon>Actinomycetota</taxon>
        <taxon>Actinomycetes</taxon>
        <taxon>Actinomycetales</taxon>
        <taxon>Actinomycetaceae</taxon>
        <taxon>Schaalia</taxon>
    </lineage>
</organism>
<dbReference type="PANTHER" id="PTHR22926">
    <property type="entry name" value="PHOSPHO-N-ACETYLMURAMOYL-PENTAPEPTIDE-TRANSFERASE"/>
    <property type="match status" value="1"/>
</dbReference>
<feature type="transmembrane region" description="Helical" evidence="7">
    <location>
        <begin position="189"/>
        <end position="213"/>
    </location>
</feature>